<dbReference type="Gene3D" id="3.30.1380.10">
    <property type="match status" value="1"/>
</dbReference>
<evidence type="ECO:0000256" key="2">
    <source>
        <dbReference type="SAM" id="Phobius"/>
    </source>
</evidence>
<proteinExistence type="predicted"/>
<dbReference type="Proteomes" id="UP001499933">
    <property type="component" value="Unassembled WGS sequence"/>
</dbReference>
<dbReference type="PANTHER" id="PTHR34385:SF1">
    <property type="entry name" value="PEPTIDOGLYCAN L-ALANYL-D-GLUTAMATE ENDOPEPTIDASE CWLK"/>
    <property type="match status" value="1"/>
</dbReference>
<keyword evidence="2" id="KW-1133">Transmembrane helix</keyword>
<sequence length="408" mass="42378">MPQPSPRAVNRVRMGFVTVSRPPESPPSRRAARALREEAERRALESAPIALEPPRTTLPLPIVPLSPASEPTVPPTRHDARAAELLSAPIAPARHARPRRATRAAVAVALAAAGALLVGSSAAMTAMMTETPAVSGSGTAASARFAPPRLPSVAALPVPQVEQAEATHDICALPEVGEALAAGDNEGVITAAGGGEAFRAAVVGGNAPCISLADPARTWVIVNKRRPFTPLEFRPAMLVLPDDVRSLEGGYLRPDAASALTAMVAAARTAGVGEIAMESGFRAYSTQQSSYGAQVSERGAAGADMVSARPGYSEHQSGIAADLVACNGGCGTLDDLAASAQGAWIAAHAWEYGWIVRYEAGHTSTSGYLAEPWHVRFIGPQLAEAYHTGGWHTLEEFFGLDPAPSYIG</sequence>
<reference evidence="4 5" key="1">
    <citation type="journal article" date="2019" name="Int. J. Syst. Evol. Microbiol.">
        <title>The Global Catalogue of Microorganisms (GCM) 10K type strain sequencing project: providing services to taxonomists for standard genome sequencing and annotation.</title>
        <authorList>
            <consortium name="The Broad Institute Genomics Platform"/>
            <consortium name="The Broad Institute Genome Sequencing Center for Infectious Disease"/>
            <person name="Wu L."/>
            <person name="Ma J."/>
        </authorList>
    </citation>
    <scope>NUCLEOTIDE SEQUENCE [LARGE SCALE GENOMIC DNA]</scope>
    <source>
        <strain evidence="4 5">JCM 14901</strain>
    </source>
</reference>
<feature type="transmembrane region" description="Helical" evidence="2">
    <location>
        <begin position="104"/>
        <end position="128"/>
    </location>
</feature>
<evidence type="ECO:0000256" key="1">
    <source>
        <dbReference type="SAM" id="MobiDB-lite"/>
    </source>
</evidence>
<feature type="region of interest" description="Disordered" evidence="1">
    <location>
        <begin position="18"/>
        <end position="49"/>
    </location>
</feature>
<name>A0ABN2QL46_9MICO</name>
<keyword evidence="2" id="KW-0472">Membrane</keyword>
<dbReference type="EMBL" id="BAAAOG010000002">
    <property type="protein sequence ID" value="GAA1954438.1"/>
    <property type="molecule type" value="Genomic_DNA"/>
</dbReference>
<evidence type="ECO:0000313" key="4">
    <source>
        <dbReference type="EMBL" id="GAA1954438.1"/>
    </source>
</evidence>
<feature type="compositionally biased region" description="Basic and acidic residues" evidence="1">
    <location>
        <begin position="34"/>
        <end position="44"/>
    </location>
</feature>
<dbReference type="CDD" id="cd14852">
    <property type="entry name" value="LD-carboxypeptidase"/>
    <property type="match status" value="1"/>
</dbReference>
<evidence type="ECO:0000259" key="3">
    <source>
        <dbReference type="Pfam" id="PF02557"/>
    </source>
</evidence>
<dbReference type="SUPFAM" id="SSF55166">
    <property type="entry name" value="Hedgehog/DD-peptidase"/>
    <property type="match status" value="1"/>
</dbReference>
<protein>
    <recommendedName>
        <fullName evidence="3">D-alanyl-D-alanine carboxypeptidase-like core domain-containing protein</fullName>
    </recommendedName>
</protein>
<dbReference type="Pfam" id="PF02557">
    <property type="entry name" value="VanY"/>
    <property type="match status" value="1"/>
</dbReference>
<feature type="domain" description="D-alanyl-D-alanine carboxypeptidase-like core" evidence="3">
    <location>
        <begin position="251"/>
        <end position="379"/>
    </location>
</feature>
<dbReference type="InterPro" id="IPR052179">
    <property type="entry name" value="DD-CPase-like"/>
</dbReference>
<dbReference type="InterPro" id="IPR003709">
    <property type="entry name" value="VanY-like_core_dom"/>
</dbReference>
<keyword evidence="5" id="KW-1185">Reference proteome</keyword>
<comment type="caution">
    <text evidence="4">The sequence shown here is derived from an EMBL/GenBank/DDBJ whole genome shotgun (WGS) entry which is preliminary data.</text>
</comment>
<dbReference type="InterPro" id="IPR009045">
    <property type="entry name" value="Zn_M74/Hedgehog-like"/>
</dbReference>
<evidence type="ECO:0000313" key="5">
    <source>
        <dbReference type="Proteomes" id="UP001499933"/>
    </source>
</evidence>
<keyword evidence="2" id="KW-0812">Transmembrane</keyword>
<organism evidence="4 5">
    <name type="scientific">Microbacterium deminutum</name>
    <dbReference type="NCBI Taxonomy" id="344164"/>
    <lineage>
        <taxon>Bacteria</taxon>
        <taxon>Bacillati</taxon>
        <taxon>Actinomycetota</taxon>
        <taxon>Actinomycetes</taxon>
        <taxon>Micrococcales</taxon>
        <taxon>Microbacteriaceae</taxon>
        <taxon>Microbacterium</taxon>
    </lineage>
</organism>
<accession>A0ABN2QL46</accession>
<dbReference type="InterPro" id="IPR058193">
    <property type="entry name" value="VanY/YodJ_core_dom"/>
</dbReference>
<gene>
    <name evidence="4" type="ORF">GCM10009776_15480</name>
</gene>
<dbReference type="PANTHER" id="PTHR34385">
    <property type="entry name" value="D-ALANYL-D-ALANINE CARBOXYPEPTIDASE"/>
    <property type="match status" value="1"/>
</dbReference>